<keyword evidence="1" id="KW-0812">Transmembrane</keyword>
<dbReference type="OrthoDB" id="2653014at2"/>
<dbReference type="eggNOG" id="ENOG5030671">
    <property type="taxonomic scope" value="Bacteria"/>
</dbReference>
<keyword evidence="3" id="KW-1185">Reference proteome</keyword>
<dbReference type="RefSeq" id="WP_036654631.1">
    <property type="nucleotide sequence ID" value="NZ_JQCR01000003.1"/>
</dbReference>
<protein>
    <submittedName>
        <fullName evidence="2">Uncharacterized protein</fullName>
    </submittedName>
</protein>
<name>A0A098M2J8_9BACL</name>
<evidence type="ECO:0000313" key="2">
    <source>
        <dbReference type="EMBL" id="KGE16604.1"/>
    </source>
</evidence>
<comment type="caution">
    <text evidence="2">The sequence shown here is derived from an EMBL/GenBank/DDBJ whole genome shotgun (WGS) entry which is preliminary data.</text>
</comment>
<keyword evidence="1" id="KW-1133">Transmembrane helix</keyword>
<accession>A0A098M2J8</accession>
<reference evidence="2 3" key="1">
    <citation type="submission" date="2014-08" db="EMBL/GenBank/DDBJ databases">
        <authorList>
            <person name="den Bakker H.C."/>
        </authorList>
    </citation>
    <scope>NUCLEOTIDE SEQUENCE [LARGE SCALE GENOMIC DNA]</scope>
    <source>
        <strain evidence="2 3">DSM 18334</strain>
    </source>
</reference>
<dbReference type="AlphaFoldDB" id="A0A098M2J8"/>
<reference evidence="2 3" key="2">
    <citation type="submission" date="2014-10" db="EMBL/GenBank/DDBJ databases">
        <title>Comparative genomics of the Paenibacillus odorifer group.</title>
        <authorList>
            <person name="Tsai Y.-C."/>
            <person name="Martin N."/>
            <person name="Korlach J."/>
            <person name="Wiedmann M."/>
        </authorList>
    </citation>
    <scope>NUCLEOTIDE SEQUENCE [LARGE SCALE GENOMIC DNA]</scope>
    <source>
        <strain evidence="2 3">DSM 18334</strain>
    </source>
</reference>
<keyword evidence="1" id="KW-0472">Membrane</keyword>
<evidence type="ECO:0000313" key="3">
    <source>
        <dbReference type="Proteomes" id="UP000029734"/>
    </source>
</evidence>
<sequence>MLTNPGTFFVEGLGLLSFFFWLVTVGMGLCAFVLFVKMALRAIAALDLYIYAKNREIRTHYESPKPGD</sequence>
<feature type="transmembrane region" description="Helical" evidence="1">
    <location>
        <begin position="12"/>
        <end position="36"/>
    </location>
</feature>
<organism evidence="2 3">
    <name type="scientific">Paenibacillus wynnii</name>
    <dbReference type="NCBI Taxonomy" id="268407"/>
    <lineage>
        <taxon>Bacteria</taxon>
        <taxon>Bacillati</taxon>
        <taxon>Bacillota</taxon>
        <taxon>Bacilli</taxon>
        <taxon>Bacillales</taxon>
        <taxon>Paenibacillaceae</taxon>
        <taxon>Paenibacillus</taxon>
    </lineage>
</organism>
<dbReference type="STRING" id="268407.PWYN_17980"/>
<evidence type="ECO:0000256" key="1">
    <source>
        <dbReference type="SAM" id="Phobius"/>
    </source>
</evidence>
<proteinExistence type="predicted"/>
<gene>
    <name evidence="2" type="ORF">PWYN_17980</name>
</gene>
<dbReference type="Proteomes" id="UP000029734">
    <property type="component" value="Unassembled WGS sequence"/>
</dbReference>
<dbReference type="EMBL" id="JQCR01000003">
    <property type="protein sequence ID" value="KGE16604.1"/>
    <property type="molecule type" value="Genomic_DNA"/>
</dbReference>